<dbReference type="Gene3D" id="1.20.140.10">
    <property type="entry name" value="Butyryl-CoA Dehydrogenase, subunit A, domain 3"/>
    <property type="match status" value="1"/>
</dbReference>
<feature type="domain" description="Acyl-CoA dehydrogenase/oxidase N-terminal" evidence="7">
    <location>
        <begin position="16"/>
        <end position="90"/>
    </location>
</feature>
<dbReference type="GO" id="GO:0003995">
    <property type="term" value="F:acyl-CoA dehydrogenase activity"/>
    <property type="evidence" value="ECO:0007669"/>
    <property type="project" value="TreeGrafter"/>
</dbReference>
<dbReference type="SUPFAM" id="SSF56645">
    <property type="entry name" value="Acyl-CoA dehydrogenase NM domain-like"/>
    <property type="match status" value="1"/>
</dbReference>
<dbReference type="Proteomes" id="UP000219514">
    <property type="component" value="Unassembled WGS sequence"/>
</dbReference>
<dbReference type="SUPFAM" id="SSF47203">
    <property type="entry name" value="Acyl-CoA dehydrogenase C-terminal domain-like"/>
    <property type="match status" value="1"/>
</dbReference>
<organism evidence="8 9">
    <name type="scientific">Geodermatophilus sabuli</name>
    <dbReference type="NCBI Taxonomy" id="1564158"/>
    <lineage>
        <taxon>Bacteria</taxon>
        <taxon>Bacillati</taxon>
        <taxon>Actinomycetota</taxon>
        <taxon>Actinomycetes</taxon>
        <taxon>Geodermatophilales</taxon>
        <taxon>Geodermatophilaceae</taxon>
        <taxon>Geodermatophilus</taxon>
    </lineage>
</organism>
<dbReference type="InterPro" id="IPR036250">
    <property type="entry name" value="AcylCo_DH-like_C"/>
</dbReference>
<keyword evidence="3" id="KW-0285">Flavoprotein</keyword>
<protein>
    <submittedName>
        <fullName evidence="8">Acyl-CoA dehydrogenase</fullName>
    </submittedName>
</protein>
<keyword evidence="5" id="KW-0560">Oxidoreductase</keyword>
<dbReference type="InterPro" id="IPR013786">
    <property type="entry name" value="AcylCoA_DH/ox_N"/>
</dbReference>
<gene>
    <name evidence="8" type="ORF">SAMN06893097_103199</name>
</gene>
<accession>A0A285EAM3</accession>
<evidence type="ECO:0000259" key="7">
    <source>
        <dbReference type="Pfam" id="PF02771"/>
    </source>
</evidence>
<evidence type="ECO:0000256" key="1">
    <source>
        <dbReference type="ARBA" id="ARBA00001974"/>
    </source>
</evidence>
<reference evidence="8 9" key="1">
    <citation type="submission" date="2017-09" db="EMBL/GenBank/DDBJ databases">
        <authorList>
            <person name="Ehlers B."/>
            <person name="Leendertz F.H."/>
        </authorList>
    </citation>
    <scope>NUCLEOTIDE SEQUENCE [LARGE SCALE GENOMIC DNA]</scope>
    <source>
        <strain evidence="8 9">DSM 46844</strain>
    </source>
</reference>
<feature type="domain" description="Acyl-CoA dehydrogenase/oxidase C-terminal" evidence="6">
    <location>
        <begin position="205"/>
        <end position="310"/>
    </location>
</feature>
<dbReference type="Pfam" id="PF00441">
    <property type="entry name" value="Acyl-CoA_dh_1"/>
    <property type="match status" value="1"/>
</dbReference>
<evidence type="ECO:0000256" key="3">
    <source>
        <dbReference type="ARBA" id="ARBA00022630"/>
    </source>
</evidence>
<dbReference type="RefSeq" id="WP_097206056.1">
    <property type="nucleotide sequence ID" value="NZ_JACHXB010000004.1"/>
</dbReference>
<proteinExistence type="inferred from homology"/>
<dbReference type="GO" id="GO:0050660">
    <property type="term" value="F:flavin adenine dinucleotide binding"/>
    <property type="evidence" value="ECO:0007669"/>
    <property type="project" value="InterPro"/>
</dbReference>
<evidence type="ECO:0000256" key="4">
    <source>
        <dbReference type="ARBA" id="ARBA00022827"/>
    </source>
</evidence>
<keyword evidence="9" id="KW-1185">Reference proteome</keyword>
<comment type="similarity">
    <text evidence="2">Belongs to the acyl-CoA dehydrogenase family.</text>
</comment>
<dbReference type="OrthoDB" id="2450120at2"/>
<dbReference type="InterPro" id="IPR009075">
    <property type="entry name" value="AcylCo_DH/oxidase_C"/>
</dbReference>
<evidence type="ECO:0000313" key="8">
    <source>
        <dbReference type="EMBL" id="SNX96030.1"/>
    </source>
</evidence>
<dbReference type="AlphaFoldDB" id="A0A285EAM3"/>
<sequence length="357" mass="36950">MSDITEALTQAVADACGRHPSSAGASGTVEWNVPLWSALDQIGITLLSVPEDRGGSDGDLVTAAAVLEILGEHSATVPFAETAMLAGWLLAECSAPIPAGPMTAAVAGPDVTLVEDAGGWVLNGELARVPWGRHADHLVLLVGRHVVTVHRDEVDLRPGANLAGEPRDDVALHRLAVPADRVHPLPADSAVDARLFAARGVVGRLAMMAGAARRSLEMSLAYASERHQFGRPIGGFQSVQQQVAAMAAEVLLCKVAAQSAAQALDSGADWELAVAAAKVSAGSAAGTVARIAHQVHGAIGFTDEHDLRRSTTRIWSWRDEFGSVGEWARELGTLAAAAGADGLWPLLTEGGARAVAG</sequence>
<dbReference type="Pfam" id="PF02771">
    <property type="entry name" value="Acyl-CoA_dh_N"/>
    <property type="match status" value="1"/>
</dbReference>
<keyword evidence="4" id="KW-0274">FAD</keyword>
<comment type="cofactor">
    <cofactor evidence="1">
        <name>FAD</name>
        <dbReference type="ChEBI" id="CHEBI:57692"/>
    </cofactor>
</comment>
<dbReference type="PANTHER" id="PTHR43884:SF20">
    <property type="entry name" value="ACYL-COA DEHYDROGENASE FADE28"/>
    <property type="match status" value="1"/>
</dbReference>
<dbReference type="EMBL" id="OBDO01000003">
    <property type="protein sequence ID" value="SNX96030.1"/>
    <property type="molecule type" value="Genomic_DNA"/>
</dbReference>
<dbReference type="PANTHER" id="PTHR43884">
    <property type="entry name" value="ACYL-COA DEHYDROGENASE"/>
    <property type="match status" value="1"/>
</dbReference>
<dbReference type="InterPro" id="IPR037069">
    <property type="entry name" value="AcylCoA_DH/ox_N_sf"/>
</dbReference>
<evidence type="ECO:0000256" key="5">
    <source>
        <dbReference type="ARBA" id="ARBA00023002"/>
    </source>
</evidence>
<evidence type="ECO:0000259" key="6">
    <source>
        <dbReference type="Pfam" id="PF00441"/>
    </source>
</evidence>
<dbReference type="Gene3D" id="1.10.540.10">
    <property type="entry name" value="Acyl-CoA dehydrogenase/oxidase, N-terminal domain"/>
    <property type="match status" value="1"/>
</dbReference>
<dbReference type="InterPro" id="IPR009100">
    <property type="entry name" value="AcylCoA_DH/oxidase_NM_dom_sf"/>
</dbReference>
<evidence type="ECO:0000313" key="9">
    <source>
        <dbReference type="Proteomes" id="UP000219514"/>
    </source>
</evidence>
<name>A0A285EAM3_9ACTN</name>
<evidence type="ECO:0000256" key="2">
    <source>
        <dbReference type="ARBA" id="ARBA00009347"/>
    </source>
</evidence>